<evidence type="ECO:0000313" key="3">
    <source>
        <dbReference type="EMBL" id="AWK15143.1"/>
    </source>
</evidence>
<organism evidence="3 4">
    <name type="scientific">Candidatus Fukatsuia symbiotica</name>
    <dbReference type="NCBI Taxonomy" id="1878942"/>
    <lineage>
        <taxon>Bacteria</taxon>
        <taxon>Pseudomonadati</taxon>
        <taxon>Pseudomonadota</taxon>
        <taxon>Gammaproteobacteria</taxon>
        <taxon>Enterobacterales</taxon>
        <taxon>Yersiniaceae</taxon>
        <taxon>Candidatus Fukatsuia</taxon>
    </lineage>
</organism>
<feature type="domain" description="Transposase IS4-like" evidence="2">
    <location>
        <begin position="4"/>
        <end position="152"/>
    </location>
</feature>
<dbReference type="PANTHER" id="PTHR30007">
    <property type="entry name" value="PHP DOMAIN PROTEIN"/>
    <property type="match status" value="1"/>
</dbReference>
<keyword evidence="1" id="KW-1133">Transmembrane helix</keyword>
<reference evidence="3 4" key="1">
    <citation type="submission" date="2017-05" db="EMBL/GenBank/DDBJ databases">
        <title>Genome sequence of Candidatus Fukatsuia symbiotica and Candidatus Hamiltonella defensa from Acyrthosiphon pisum strain 5D.</title>
        <authorList>
            <person name="Patel V.A."/>
            <person name="Chevignon G."/>
            <person name="Russell J.A."/>
            <person name="Oliver K.M."/>
        </authorList>
    </citation>
    <scope>NUCLEOTIDE SEQUENCE [LARGE SCALE GENOMIC DNA]</scope>
    <source>
        <strain evidence="3 4">5D</strain>
    </source>
</reference>
<proteinExistence type="predicted"/>
<keyword evidence="1" id="KW-0472">Membrane</keyword>
<dbReference type="EMBL" id="CP021659">
    <property type="protein sequence ID" value="AWK15143.1"/>
    <property type="molecule type" value="Genomic_DNA"/>
</dbReference>
<dbReference type="GO" id="GO:0006313">
    <property type="term" value="P:DNA transposition"/>
    <property type="evidence" value="ECO:0007669"/>
    <property type="project" value="InterPro"/>
</dbReference>
<dbReference type="GO" id="GO:0003677">
    <property type="term" value="F:DNA binding"/>
    <property type="evidence" value="ECO:0007669"/>
    <property type="project" value="InterPro"/>
</dbReference>
<accession>A0A2U8I7S2</accession>
<evidence type="ECO:0000313" key="4">
    <source>
        <dbReference type="Proteomes" id="UP000261875"/>
    </source>
</evidence>
<dbReference type="KEGG" id="fsm:CCS41_12770"/>
<feature type="transmembrane region" description="Helical" evidence="1">
    <location>
        <begin position="141"/>
        <end position="158"/>
    </location>
</feature>
<dbReference type="Pfam" id="PF01609">
    <property type="entry name" value="DDE_Tnp_1"/>
    <property type="match status" value="1"/>
</dbReference>
<dbReference type="OrthoDB" id="1551210at2"/>
<dbReference type="GO" id="GO:0004803">
    <property type="term" value="F:transposase activity"/>
    <property type="evidence" value="ECO:0007669"/>
    <property type="project" value="InterPro"/>
</dbReference>
<keyword evidence="4" id="KW-1185">Reference proteome</keyword>
<dbReference type="NCBIfam" id="NF033580">
    <property type="entry name" value="transpos_IS5_3"/>
    <property type="match status" value="1"/>
</dbReference>
<dbReference type="Proteomes" id="UP000261875">
    <property type="component" value="Chromosome"/>
</dbReference>
<dbReference type="InterPro" id="IPR002559">
    <property type="entry name" value="Transposase_11"/>
</dbReference>
<evidence type="ECO:0000256" key="1">
    <source>
        <dbReference type="SAM" id="Phobius"/>
    </source>
</evidence>
<dbReference type="AlphaFoldDB" id="A0A2U8I7S2"/>
<evidence type="ECO:0000259" key="2">
    <source>
        <dbReference type="Pfam" id="PF01609"/>
    </source>
</evidence>
<keyword evidence="1" id="KW-0812">Transmembrane</keyword>
<dbReference type="STRING" id="1878942.GCA_900128755_00811"/>
<dbReference type="PANTHER" id="PTHR30007:SF1">
    <property type="entry name" value="BLR1914 PROTEIN"/>
    <property type="match status" value="1"/>
</dbReference>
<gene>
    <name evidence="3" type="ORF">CCS41_12770</name>
</gene>
<name>A0A2U8I7S2_9GAMM</name>
<protein>
    <recommendedName>
        <fullName evidence="2">Transposase IS4-like domain-containing protein</fullName>
    </recommendedName>
</protein>
<sequence>MIAGTIIRAHRHAAGAKGGQEKEGLGRSCGGFSSKIHGKVDAFGMPLEFVITAGQASDIGQAQVLMGSDACDYLLADRGYDSDLFRQFLQEKQITPVIPGKKNRINEVIYDQHIYKERNAVERFFGRIKEFRRIATRYDKTAIMFKAGLVLASILMWLKL</sequence>